<keyword evidence="1" id="KW-1185">Reference proteome</keyword>
<dbReference type="RefSeq" id="XP_013400330.1">
    <property type="nucleotide sequence ID" value="XM_013544876.1"/>
</dbReference>
<name>A0A1S3IQ31_LINAN</name>
<accession>A0A1S3IQ31</accession>
<protein>
    <submittedName>
        <fullName evidence="2">Uncharacterized protein LOC106166345</fullName>
    </submittedName>
</protein>
<organism evidence="1 2">
    <name type="scientific">Lingula anatina</name>
    <name type="common">Brachiopod</name>
    <name type="synonym">Lingula unguis</name>
    <dbReference type="NCBI Taxonomy" id="7574"/>
    <lineage>
        <taxon>Eukaryota</taxon>
        <taxon>Metazoa</taxon>
        <taxon>Spiralia</taxon>
        <taxon>Lophotrochozoa</taxon>
        <taxon>Brachiopoda</taxon>
        <taxon>Linguliformea</taxon>
        <taxon>Lingulata</taxon>
        <taxon>Lingulida</taxon>
        <taxon>Linguloidea</taxon>
        <taxon>Lingulidae</taxon>
        <taxon>Lingula</taxon>
    </lineage>
</organism>
<dbReference type="Gene3D" id="3.90.550.20">
    <property type="match status" value="1"/>
</dbReference>
<dbReference type="InterPro" id="IPR007577">
    <property type="entry name" value="GlycoTrfase_DXD_sugar-bd_CS"/>
</dbReference>
<dbReference type="GeneID" id="106166345"/>
<dbReference type="PANTHER" id="PTHR46830:SF1">
    <property type="entry name" value="ALPHA-1,4-N-ACETYLGLUCOSAMINYLTRANSFERASE"/>
    <property type="match status" value="1"/>
</dbReference>
<dbReference type="KEGG" id="lak:106166345"/>
<dbReference type="OrthoDB" id="409543at2759"/>
<reference evidence="2" key="1">
    <citation type="submission" date="2025-08" db="UniProtKB">
        <authorList>
            <consortium name="RefSeq"/>
        </authorList>
    </citation>
    <scope>IDENTIFICATION</scope>
    <source>
        <tissue evidence="2">Gonads</tissue>
    </source>
</reference>
<evidence type="ECO:0000313" key="2">
    <source>
        <dbReference type="RefSeq" id="XP_013400330.1"/>
    </source>
</evidence>
<evidence type="ECO:0000313" key="1">
    <source>
        <dbReference type="Proteomes" id="UP000085678"/>
    </source>
</evidence>
<dbReference type="Proteomes" id="UP000085678">
    <property type="component" value="Unplaced"/>
</dbReference>
<sequence length="605" mass="70412">MDRMRFTILFCFLMLVSLSLFINVFFFARQGPLAVNYGDSDESRPPVDVNRDSRQRDCKCKEKIIINLGSKNKDAAPIISRKPTGDVLPDRHTNFLYRGMSDLNPLKDILPSSAIPNVFHYIWCGSRVFEFQHYLSVLSAFKIHRADKIVIHFETMPQVDLRRYNQWINDLKEEVPVLVLKREPDMAGCQTDDTKKLDKILNVLSDHGGIYLNENVVISDPHFLIRKTQRLYLYLKGTVTSQATLTTAIVQGSIWADRTAVTKGISSQKFISGLLNKTDSKLPAMTSNCITHITHSESNRSYCLHIDHTLYPHQIWERKDEFGALCRRLFYGSEEIRVPAPSYDTLIPNIAHYVWMGGTEMPFLAYLSVKSTLNVLKVDAVYLHGNEEPKGPYWDKLKGNPKVHFVFRDWPETIFGNPVNDYSHISDVFRVDILLKYGGIYTDWDAVWVKPIDDLRGYDVVANYDWPDWHPPFPDKFNMGTLLAKKNARFMHYFSDTMKRYEDTGDWYYNACLMPYKAYERHPELLLVEKHLQVICFDFKCHPIFKPGYKDPNIHHLNNATFDWRTDVYAVHWTRPSPPEFENENTLRQSNSMFSEIGKYVLDRK</sequence>
<proteinExistence type="predicted"/>
<dbReference type="PANTHER" id="PTHR46830">
    <property type="entry name" value="TRANSFERASE, PUTATIVE-RELATED"/>
    <property type="match status" value="1"/>
</dbReference>
<dbReference type="InterPro" id="IPR029044">
    <property type="entry name" value="Nucleotide-diphossugar_trans"/>
</dbReference>
<dbReference type="InParanoid" id="A0A1S3IQ31"/>
<dbReference type="Pfam" id="PF04488">
    <property type="entry name" value="Gly_transf_sug"/>
    <property type="match status" value="1"/>
</dbReference>
<gene>
    <name evidence="2" type="primary">LOC106166345</name>
</gene>
<dbReference type="SUPFAM" id="SSF53448">
    <property type="entry name" value="Nucleotide-diphospho-sugar transferases"/>
    <property type="match status" value="1"/>
</dbReference>
<dbReference type="AlphaFoldDB" id="A0A1S3IQ31"/>